<accession>A0A0C3PYX3</accession>
<dbReference type="GO" id="GO:0004609">
    <property type="term" value="F:phosphatidylserine decarboxylase activity"/>
    <property type="evidence" value="ECO:0007669"/>
    <property type="project" value="InterPro"/>
</dbReference>
<dbReference type="GO" id="GO:0008654">
    <property type="term" value="P:phospholipid biosynthetic process"/>
    <property type="evidence" value="ECO:0007669"/>
    <property type="project" value="InterPro"/>
</dbReference>
<reference evidence="4" key="2">
    <citation type="submission" date="2015-01" db="EMBL/GenBank/DDBJ databases">
        <title>Evolutionary Origins and Diversification of the Mycorrhizal Mutualists.</title>
        <authorList>
            <consortium name="DOE Joint Genome Institute"/>
            <consortium name="Mycorrhizal Genomics Consortium"/>
            <person name="Kohler A."/>
            <person name="Kuo A."/>
            <person name="Nagy L.G."/>
            <person name="Floudas D."/>
            <person name="Copeland A."/>
            <person name="Barry K.W."/>
            <person name="Cichocki N."/>
            <person name="Veneault-Fourrey C."/>
            <person name="LaButti K."/>
            <person name="Lindquist E.A."/>
            <person name="Lipzen A."/>
            <person name="Lundell T."/>
            <person name="Morin E."/>
            <person name="Murat C."/>
            <person name="Riley R."/>
            <person name="Ohm R."/>
            <person name="Sun H."/>
            <person name="Tunlid A."/>
            <person name="Henrissat B."/>
            <person name="Grigoriev I.V."/>
            <person name="Hibbett D.S."/>
            <person name="Martin F."/>
        </authorList>
    </citation>
    <scope>NUCLEOTIDE SEQUENCE [LARGE SCALE GENOMIC DNA]</scope>
    <source>
        <strain evidence="4">Marx 270</strain>
    </source>
</reference>
<reference evidence="3 4" key="1">
    <citation type="submission" date="2014-04" db="EMBL/GenBank/DDBJ databases">
        <authorList>
            <consortium name="DOE Joint Genome Institute"/>
            <person name="Kuo A."/>
            <person name="Kohler A."/>
            <person name="Costa M.D."/>
            <person name="Nagy L.G."/>
            <person name="Floudas D."/>
            <person name="Copeland A."/>
            <person name="Barry K.W."/>
            <person name="Cichocki N."/>
            <person name="Veneault-Fourrey C."/>
            <person name="LaButti K."/>
            <person name="Lindquist E.A."/>
            <person name="Lipzen A."/>
            <person name="Lundell T."/>
            <person name="Morin E."/>
            <person name="Murat C."/>
            <person name="Sun H."/>
            <person name="Tunlid A."/>
            <person name="Henrissat B."/>
            <person name="Grigoriev I.V."/>
            <person name="Hibbett D.S."/>
            <person name="Martin F."/>
            <person name="Nordberg H.P."/>
            <person name="Cantor M.N."/>
            <person name="Hua S.X."/>
        </authorList>
    </citation>
    <scope>NUCLEOTIDE SEQUENCE [LARGE SCALE GENOMIC DNA]</scope>
    <source>
        <strain evidence="3 4">Marx 270</strain>
    </source>
</reference>
<organism evidence="3 4">
    <name type="scientific">Pisolithus tinctorius Marx 270</name>
    <dbReference type="NCBI Taxonomy" id="870435"/>
    <lineage>
        <taxon>Eukaryota</taxon>
        <taxon>Fungi</taxon>
        <taxon>Dikarya</taxon>
        <taxon>Basidiomycota</taxon>
        <taxon>Agaricomycotina</taxon>
        <taxon>Agaricomycetes</taxon>
        <taxon>Agaricomycetidae</taxon>
        <taxon>Boletales</taxon>
        <taxon>Sclerodermatineae</taxon>
        <taxon>Pisolithaceae</taxon>
        <taxon>Pisolithus</taxon>
    </lineage>
</organism>
<keyword evidence="2" id="KW-0456">Lyase</keyword>
<keyword evidence="1" id="KW-0210">Decarboxylase</keyword>
<dbReference type="InParanoid" id="A0A0C3PYX3"/>
<keyword evidence="4" id="KW-1185">Reference proteome</keyword>
<evidence type="ECO:0000256" key="2">
    <source>
        <dbReference type="ARBA" id="ARBA00023239"/>
    </source>
</evidence>
<dbReference type="Proteomes" id="UP000054217">
    <property type="component" value="Unassembled WGS sequence"/>
</dbReference>
<name>A0A0C3PYX3_PISTI</name>
<evidence type="ECO:0000313" key="3">
    <source>
        <dbReference type="EMBL" id="KIO14494.1"/>
    </source>
</evidence>
<feature type="non-terminal residue" evidence="3">
    <location>
        <position position="73"/>
    </location>
</feature>
<dbReference type="Pfam" id="PF02666">
    <property type="entry name" value="PS_Dcarbxylase"/>
    <property type="match status" value="1"/>
</dbReference>
<gene>
    <name evidence="3" type="ORF">M404DRAFT_88602</name>
</gene>
<dbReference type="OrthoDB" id="2690633at2759"/>
<feature type="non-terminal residue" evidence="3">
    <location>
        <position position="1"/>
    </location>
</feature>
<dbReference type="STRING" id="870435.A0A0C3PYX3"/>
<protein>
    <submittedName>
        <fullName evidence="3">Uncharacterized protein</fullName>
    </submittedName>
</protein>
<evidence type="ECO:0000313" key="4">
    <source>
        <dbReference type="Proteomes" id="UP000054217"/>
    </source>
</evidence>
<dbReference type="EMBL" id="KN831944">
    <property type="protein sequence ID" value="KIO14494.1"/>
    <property type="molecule type" value="Genomic_DNA"/>
</dbReference>
<sequence length="73" mass="7907">FVTAISTRALIFIDAALPDVGLLCFVAIGLGEVSTCKININEDDALLKGDPLGMFQLGGYTHCLFFRRCLKVT</sequence>
<evidence type="ECO:0000256" key="1">
    <source>
        <dbReference type="ARBA" id="ARBA00022793"/>
    </source>
</evidence>
<proteinExistence type="predicted"/>
<dbReference type="HOGENOM" id="CLU_2801120_0_0_1"/>
<dbReference type="AlphaFoldDB" id="A0A0C3PYX3"/>
<dbReference type="InterPro" id="IPR003817">
    <property type="entry name" value="PS_Dcarbxylase"/>
</dbReference>